<keyword evidence="2" id="KW-1185">Reference proteome</keyword>
<dbReference type="EMBL" id="SOYY01000001">
    <property type="protein sequence ID" value="KAA0725429.1"/>
    <property type="molecule type" value="Genomic_DNA"/>
</dbReference>
<evidence type="ECO:0008006" key="3">
    <source>
        <dbReference type="Google" id="ProtNLM"/>
    </source>
</evidence>
<dbReference type="AlphaFoldDB" id="A0A5A9Q065"/>
<proteinExistence type="predicted"/>
<reference evidence="1 2" key="1">
    <citation type="journal article" date="2019" name="Mol. Ecol. Resour.">
        <title>Chromosome-level genome assembly of Triplophysa tibetana, a fish adapted to the harsh high-altitude environment of the Tibetan Plateau.</title>
        <authorList>
            <person name="Yang X."/>
            <person name="Liu H."/>
            <person name="Ma Z."/>
            <person name="Zou Y."/>
            <person name="Zou M."/>
            <person name="Mao Y."/>
            <person name="Li X."/>
            <person name="Wang H."/>
            <person name="Chen T."/>
            <person name="Wang W."/>
            <person name="Yang R."/>
        </authorList>
    </citation>
    <scope>NUCLEOTIDE SEQUENCE [LARGE SCALE GENOMIC DNA]</scope>
    <source>
        <strain evidence="1">TTIB1903HZAU</strain>
        <tissue evidence="1">Muscle</tissue>
    </source>
</reference>
<name>A0A5A9Q065_9TELE</name>
<gene>
    <name evidence="1" type="ORF">E1301_Tti010410</name>
</gene>
<protein>
    <recommendedName>
        <fullName evidence="3">Retrotransposon gag domain-containing protein</fullName>
    </recommendedName>
</protein>
<accession>A0A5A9Q065</accession>
<comment type="caution">
    <text evidence="1">The sequence shown here is derived from an EMBL/GenBank/DDBJ whole genome shotgun (WGS) entry which is preliminary data.</text>
</comment>
<sequence>MYKCLQDPDWDVTFPETQLLQLCQDGWSLNRYAVDFFKACFLVGWDDSELNPLFLSGLDDELLALIILPNVNEYSLEGFINIPLQSSATPRSSARRCRRKRCACLGPPEPMSRHFPESALIRGRELVPELLSLDPAPELVPLELYLESVPLDPVPECVRLDHFPDCVPLDHLPDCVHLDHLPDCVPLDHLPDCVPLDPVPECVPLDTVPDWVLLDTTVQPSSPTTLRTPAQNSHPHSLFLLRLVCLRCHCFLSAPMLTLLGPSVLLSCHGAACHQRHRDWRDPHHCLCAPNSTSYHRPCDVPSAKCSVVPIVIRSSSGSAGLLPPSGSAWVGHRSVFASGFCSFPSALLAFSLPLATPWSSVAPVSLQTPRSTSPPRSCATLVPLRPTGSSMSPLVHLLRKGAPGERGEYCNI</sequence>
<evidence type="ECO:0000313" key="1">
    <source>
        <dbReference type="EMBL" id="KAA0725429.1"/>
    </source>
</evidence>
<evidence type="ECO:0000313" key="2">
    <source>
        <dbReference type="Proteomes" id="UP000324632"/>
    </source>
</evidence>
<dbReference type="Proteomes" id="UP000324632">
    <property type="component" value="Chromosome 1"/>
</dbReference>
<organism evidence="1 2">
    <name type="scientific">Triplophysa tibetana</name>
    <dbReference type="NCBI Taxonomy" id="1572043"/>
    <lineage>
        <taxon>Eukaryota</taxon>
        <taxon>Metazoa</taxon>
        <taxon>Chordata</taxon>
        <taxon>Craniata</taxon>
        <taxon>Vertebrata</taxon>
        <taxon>Euteleostomi</taxon>
        <taxon>Actinopterygii</taxon>
        <taxon>Neopterygii</taxon>
        <taxon>Teleostei</taxon>
        <taxon>Ostariophysi</taxon>
        <taxon>Cypriniformes</taxon>
        <taxon>Nemacheilidae</taxon>
        <taxon>Triplophysa</taxon>
    </lineage>
</organism>